<protein>
    <submittedName>
        <fullName evidence="7">Polysaccharide biosynthesis C-terminal domain-containing protein</fullName>
    </submittedName>
</protein>
<evidence type="ECO:0000313" key="8">
    <source>
        <dbReference type="Proteomes" id="UP001209317"/>
    </source>
</evidence>
<dbReference type="EMBL" id="JAOTPL010000007">
    <property type="protein sequence ID" value="MCU7694236.1"/>
    <property type="molecule type" value="Genomic_DNA"/>
</dbReference>
<feature type="transmembrane region" description="Helical" evidence="6">
    <location>
        <begin position="309"/>
        <end position="335"/>
    </location>
</feature>
<comment type="subcellular location">
    <subcellularLocation>
        <location evidence="1">Cell membrane</location>
        <topology evidence="1">Multi-pass membrane protein</topology>
    </subcellularLocation>
</comment>
<keyword evidence="2" id="KW-1003">Cell membrane</keyword>
<dbReference type="PANTHER" id="PTHR30250:SF11">
    <property type="entry name" value="O-ANTIGEN TRANSPORTER-RELATED"/>
    <property type="match status" value="1"/>
</dbReference>
<keyword evidence="5 6" id="KW-0472">Membrane</keyword>
<feature type="transmembrane region" description="Helical" evidence="6">
    <location>
        <begin position="153"/>
        <end position="174"/>
    </location>
</feature>
<feature type="transmembrane region" description="Helical" evidence="6">
    <location>
        <begin position="378"/>
        <end position="398"/>
    </location>
</feature>
<dbReference type="InterPro" id="IPR002797">
    <property type="entry name" value="Polysacc_synth"/>
</dbReference>
<feature type="transmembrane region" description="Helical" evidence="6">
    <location>
        <begin position="347"/>
        <end position="366"/>
    </location>
</feature>
<evidence type="ECO:0000256" key="6">
    <source>
        <dbReference type="SAM" id="Phobius"/>
    </source>
</evidence>
<feature type="transmembrane region" description="Helical" evidence="6">
    <location>
        <begin position="266"/>
        <end position="289"/>
    </location>
</feature>
<dbReference type="Pfam" id="PF01943">
    <property type="entry name" value="Polysacc_synt"/>
    <property type="match status" value="1"/>
</dbReference>
<feature type="transmembrane region" description="Helical" evidence="6">
    <location>
        <begin position="404"/>
        <end position="425"/>
    </location>
</feature>
<evidence type="ECO:0000256" key="1">
    <source>
        <dbReference type="ARBA" id="ARBA00004651"/>
    </source>
</evidence>
<feature type="transmembrane region" description="Helical" evidence="6">
    <location>
        <begin position="12"/>
        <end position="37"/>
    </location>
</feature>
<feature type="transmembrane region" description="Helical" evidence="6">
    <location>
        <begin position="225"/>
        <end position="246"/>
    </location>
</feature>
<name>A0AAE3ING2_9BACT</name>
<proteinExistence type="predicted"/>
<dbReference type="RefSeq" id="WP_263037722.1">
    <property type="nucleotide sequence ID" value="NZ_JAOTPL010000007.1"/>
</dbReference>
<dbReference type="InterPro" id="IPR050833">
    <property type="entry name" value="Poly_Biosynth_Transport"/>
</dbReference>
<feature type="transmembrane region" description="Helical" evidence="6">
    <location>
        <begin position="461"/>
        <end position="481"/>
    </location>
</feature>
<reference evidence="7" key="1">
    <citation type="submission" date="2022-10" db="EMBL/GenBank/DDBJ databases">
        <authorList>
            <person name="Kim H.S."/>
            <person name="Kim J.-S."/>
            <person name="Suh M.K."/>
            <person name="Eom M.K."/>
            <person name="Lee J.-S."/>
        </authorList>
    </citation>
    <scope>NUCLEOTIDE SEQUENCE</scope>
    <source>
        <strain evidence="7">LIP-5</strain>
    </source>
</reference>
<dbReference type="AlphaFoldDB" id="A0AAE3ING2"/>
<dbReference type="GO" id="GO:0005886">
    <property type="term" value="C:plasma membrane"/>
    <property type="evidence" value="ECO:0007669"/>
    <property type="project" value="UniProtKB-SubCell"/>
</dbReference>
<evidence type="ECO:0000256" key="2">
    <source>
        <dbReference type="ARBA" id="ARBA00022475"/>
    </source>
</evidence>
<evidence type="ECO:0000256" key="3">
    <source>
        <dbReference type="ARBA" id="ARBA00022692"/>
    </source>
</evidence>
<sequence>MGQIKKLAGQTLWYGGSSVVAKLLNALLTPVLTYLMVDKSGMEAFGKVSLIYAYFGVLNVVFTYGMETGYFRFSNKPGVDRRKLFQTTFGSLLVSTILFCGLLYIFRFDILDFTRIGNNVQYIFLCILILAFDTLAAIPFAKLRQDARPKRYAFIKIIGIIINIVCIIFFLAILPGLNNSFVQDLLSGFDKVSLILLANVLGSAVVFFLLFNEWRSFRFSIDKDLLKQVFAYSSPMLVIGLAGMINEVMDRAFLNKWYSGTPAERITIVGIYSACYKISIVITMFIQAFKMAAEPFFFNRSADKNAPALYARVMNWFVITLCLAFLFTALFLDYWKYYVQENYRVGLYIVPVLLFANIFSGIYYNLSIWYKLTDRMRYGIYITVIGALVTLVGNYFFIPRFGMMASAWTTLACYSLMVVLCYLWGQKFFKVPYNISKILSYLAVMLLVFFIQEIIKSLTPGLVIRTLSGFILLSVFVLYIIRKEKEQIYAMPVVGKWLRKFD</sequence>
<comment type="caution">
    <text evidence="7">The sequence shown here is derived from an EMBL/GenBank/DDBJ whole genome shotgun (WGS) entry which is preliminary data.</text>
</comment>
<accession>A0AAE3ING2</accession>
<dbReference type="PANTHER" id="PTHR30250">
    <property type="entry name" value="PST FAMILY PREDICTED COLANIC ACID TRANSPORTER"/>
    <property type="match status" value="1"/>
</dbReference>
<keyword evidence="4 6" id="KW-1133">Transmembrane helix</keyword>
<evidence type="ECO:0000313" key="7">
    <source>
        <dbReference type="EMBL" id="MCU7694236.1"/>
    </source>
</evidence>
<feature type="transmembrane region" description="Helical" evidence="6">
    <location>
        <begin position="437"/>
        <end position="455"/>
    </location>
</feature>
<dbReference type="Proteomes" id="UP001209317">
    <property type="component" value="Unassembled WGS sequence"/>
</dbReference>
<gene>
    <name evidence="7" type="ORF">OD355_06890</name>
</gene>
<feature type="transmembrane region" description="Helical" evidence="6">
    <location>
        <begin position="120"/>
        <end position="141"/>
    </location>
</feature>
<evidence type="ECO:0000256" key="4">
    <source>
        <dbReference type="ARBA" id="ARBA00022989"/>
    </source>
</evidence>
<feature type="transmembrane region" description="Helical" evidence="6">
    <location>
        <begin position="49"/>
        <end position="66"/>
    </location>
</feature>
<keyword evidence="8" id="KW-1185">Reference proteome</keyword>
<feature type="transmembrane region" description="Helical" evidence="6">
    <location>
        <begin position="194"/>
        <end position="213"/>
    </location>
</feature>
<keyword evidence="3 6" id="KW-0812">Transmembrane</keyword>
<organism evidence="7 8">
    <name type="scientific">Haoranjiania flava</name>
    <dbReference type="NCBI Taxonomy" id="1856322"/>
    <lineage>
        <taxon>Bacteria</taxon>
        <taxon>Pseudomonadati</taxon>
        <taxon>Bacteroidota</taxon>
        <taxon>Chitinophagia</taxon>
        <taxon>Chitinophagales</taxon>
        <taxon>Chitinophagaceae</taxon>
        <taxon>Haoranjiania</taxon>
    </lineage>
</organism>
<evidence type="ECO:0000256" key="5">
    <source>
        <dbReference type="ARBA" id="ARBA00023136"/>
    </source>
</evidence>
<feature type="transmembrane region" description="Helical" evidence="6">
    <location>
        <begin position="87"/>
        <end position="108"/>
    </location>
</feature>